<comment type="similarity">
    <text evidence="1">Belongs to the peptidase S45 family.</text>
</comment>
<evidence type="ECO:0000256" key="2">
    <source>
        <dbReference type="ARBA" id="ARBA00022729"/>
    </source>
</evidence>
<dbReference type="InterPro" id="IPR023343">
    <property type="entry name" value="Penicillin_amidase_dom1"/>
</dbReference>
<dbReference type="Gene3D" id="1.10.439.10">
    <property type="entry name" value="Penicillin Amidohydrolase, domain 1"/>
    <property type="match status" value="1"/>
</dbReference>
<dbReference type="SUPFAM" id="SSF56235">
    <property type="entry name" value="N-terminal nucleophile aminohydrolases (Ntn hydrolases)"/>
    <property type="match status" value="1"/>
</dbReference>
<dbReference type="InterPro" id="IPR043147">
    <property type="entry name" value="Penicillin_amidase_A-knob"/>
</dbReference>
<evidence type="ECO:0000313" key="7">
    <source>
        <dbReference type="Proteomes" id="UP001652504"/>
    </source>
</evidence>
<dbReference type="PROSITE" id="PS51257">
    <property type="entry name" value="PROKAR_LIPOPROTEIN"/>
    <property type="match status" value="1"/>
</dbReference>
<evidence type="ECO:0000256" key="4">
    <source>
        <dbReference type="ARBA" id="ARBA00023145"/>
    </source>
</evidence>
<keyword evidence="2 5" id="KW-0732">Signal</keyword>
<dbReference type="Gene3D" id="3.60.20.10">
    <property type="entry name" value="Glutamine Phosphoribosylpyrophosphate, subunit 1, domain 1"/>
    <property type="match status" value="1"/>
</dbReference>
<reference evidence="6 7" key="1">
    <citation type="submission" date="2022-10" db="EMBL/GenBank/DDBJ databases">
        <title>Aestuariibacter sp. AA17 isolated from Montipora capitata coral fragment.</title>
        <authorList>
            <person name="Emsley S.A."/>
            <person name="Pfannmuller K.M."/>
            <person name="Loughran R.M."/>
            <person name="Shlafstein M."/>
            <person name="Papke E."/>
            <person name="Saw J.H."/>
            <person name="Ushijima B."/>
            <person name="Videau P."/>
        </authorList>
    </citation>
    <scope>NUCLEOTIDE SEQUENCE [LARGE SCALE GENOMIC DNA]</scope>
    <source>
        <strain evidence="6 7">AA17</strain>
    </source>
</reference>
<dbReference type="InterPro" id="IPR002692">
    <property type="entry name" value="S45"/>
</dbReference>
<dbReference type="InterPro" id="IPR043146">
    <property type="entry name" value="Penicillin_amidase_N_B-knob"/>
</dbReference>
<protein>
    <submittedName>
        <fullName evidence="6">Penicillin acylase family protein</fullName>
    </submittedName>
</protein>
<dbReference type="Pfam" id="PF01804">
    <property type="entry name" value="Penicil_amidase"/>
    <property type="match status" value="1"/>
</dbReference>
<dbReference type="PANTHER" id="PTHR34218:SF3">
    <property type="entry name" value="ACYL-HOMOSERINE LACTONE ACYLASE PVDQ"/>
    <property type="match status" value="1"/>
</dbReference>
<keyword evidence="7" id="KW-1185">Reference proteome</keyword>
<keyword evidence="3" id="KW-0378">Hydrolase</keyword>
<evidence type="ECO:0000256" key="5">
    <source>
        <dbReference type="SAM" id="SignalP"/>
    </source>
</evidence>
<evidence type="ECO:0000256" key="1">
    <source>
        <dbReference type="ARBA" id="ARBA00006586"/>
    </source>
</evidence>
<sequence>MTGILLRILFTLFLFSTLSSCSDNDDGGTQPDNQALPLFAPEGKLKAEIRWTTHGVPHIKAENIESMAYGVGYASANDNICIIADQVTKFNSQRSKYFGPDRVINSGDSANLISDFGYLTIGLRELAEQHISSMSDMSKALLSGYAKGFNFYLNEKGKDNLAPACASQPWVKDIDETDMLTYLLGIGTIASSNNFLNAMFIAAPPSEDFRPRVKSTQHPYTQFQAKRVSLPNLNPMSLGSNGWGLGREKTENQRGMVLGNPHFPHRGALRFWQFHTTIPNYLNAMGASILGMPGPINIGFNENVAWTHTFSTAEHFIIYELFLDEADTSSLSYRFDNTSQDITSRVYEIEVADGTGGTTMLQKTSFYSDLGPIVVVPDVFEWKQGQRAYAFKDANLPNLDILDHWMSMNLADNMQAFKQAFQNHDGVIFNNTMSASEDGQVFYIDDSTVPALSDEAMTLLKGNTAYRQIRQQFGVTVLPANESKYVFTSPVSYDSAPKYESFSYVQNSNDSYWLTNAENPLPEHSPLYGKFEYQQSLRSRMAHRMMKDSSGVDQRFSLQDLEDMIFNNRSYLAEEALNPLLVSCTQQGPTPILVDDEDVSIQDACNALANWDGRFNTDSIGAAIFKEFAFQFNTSPQWVVPFSASTPLDTPRDLLNNSTTLAHFARAVKNLNDANVPMDAALGDVQFVEASLPDGSPSGNKLPWAGGHNIDGSFNVFDGRVRENDTMIPRHSYPTLPNTDLSIEAGGYHLTYGSSWVMLMNFTNDGPIAKGLLTYSQSTHPTSEYYNDQTRIYSQGPQLRTLFFSENDIQANVIKSKVISYSP</sequence>
<proteinExistence type="inferred from homology"/>
<gene>
    <name evidence="6" type="ORF">OE749_02765</name>
</gene>
<evidence type="ECO:0000313" key="6">
    <source>
        <dbReference type="EMBL" id="MCV2883621.1"/>
    </source>
</evidence>
<dbReference type="RefSeq" id="WP_263710817.1">
    <property type="nucleotide sequence ID" value="NZ_JAOWKX010000001.1"/>
</dbReference>
<dbReference type="EMBL" id="JAOWKX010000001">
    <property type="protein sequence ID" value="MCV2883621.1"/>
    <property type="molecule type" value="Genomic_DNA"/>
</dbReference>
<accession>A0ABT3A5H8</accession>
<evidence type="ECO:0000256" key="3">
    <source>
        <dbReference type="ARBA" id="ARBA00022801"/>
    </source>
</evidence>
<organism evidence="6 7">
    <name type="scientific">Fluctibacter corallii</name>
    <dbReference type="NCBI Taxonomy" id="2984329"/>
    <lineage>
        <taxon>Bacteria</taxon>
        <taxon>Pseudomonadati</taxon>
        <taxon>Pseudomonadota</taxon>
        <taxon>Gammaproteobacteria</taxon>
        <taxon>Alteromonadales</taxon>
        <taxon>Alteromonadaceae</taxon>
        <taxon>Fluctibacter</taxon>
    </lineage>
</organism>
<keyword evidence="4" id="KW-0865">Zymogen</keyword>
<name>A0ABT3A5H8_9ALTE</name>
<feature type="signal peptide" evidence="5">
    <location>
        <begin position="1"/>
        <end position="21"/>
    </location>
</feature>
<dbReference type="InterPro" id="IPR029055">
    <property type="entry name" value="Ntn_hydrolases_N"/>
</dbReference>
<dbReference type="PANTHER" id="PTHR34218">
    <property type="entry name" value="PEPTIDASE S45 PENICILLIN AMIDASE"/>
    <property type="match status" value="1"/>
</dbReference>
<dbReference type="Gene3D" id="1.10.1400.10">
    <property type="match status" value="1"/>
</dbReference>
<dbReference type="Proteomes" id="UP001652504">
    <property type="component" value="Unassembled WGS sequence"/>
</dbReference>
<feature type="chain" id="PRO_5047059847" evidence="5">
    <location>
        <begin position="22"/>
        <end position="823"/>
    </location>
</feature>
<dbReference type="Gene3D" id="2.30.120.10">
    <property type="match status" value="1"/>
</dbReference>
<comment type="caution">
    <text evidence="6">The sequence shown here is derived from an EMBL/GenBank/DDBJ whole genome shotgun (WGS) entry which is preliminary data.</text>
</comment>